<evidence type="ECO:0000313" key="1">
    <source>
        <dbReference type="EMBL" id="KAF9647581.1"/>
    </source>
</evidence>
<reference evidence="1" key="2">
    <citation type="journal article" date="2020" name="Nat. Commun.">
        <title>Large-scale genome sequencing of mycorrhizal fungi provides insights into the early evolution of symbiotic traits.</title>
        <authorList>
            <person name="Miyauchi S."/>
            <person name="Kiss E."/>
            <person name="Kuo A."/>
            <person name="Drula E."/>
            <person name="Kohler A."/>
            <person name="Sanchez-Garcia M."/>
            <person name="Morin E."/>
            <person name="Andreopoulos B."/>
            <person name="Barry K.W."/>
            <person name="Bonito G."/>
            <person name="Buee M."/>
            <person name="Carver A."/>
            <person name="Chen C."/>
            <person name="Cichocki N."/>
            <person name="Clum A."/>
            <person name="Culley D."/>
            <person name="Crous P.W."/>
            <person name="Fauchery L."/>
            <person name="Girlanda M."/>
            <person name="Hayes R.D."/>
            <person name="Keri Z."/>
            <person name="LaButti K."/>
            <person name="Lipzen A."/>
            <person name="Lombard V."/>
            <person name="Magnuson J."/>
            <person name="Maillard F."/>
            <person name="Murat C."/>
            <person name="Nolan M."/>
            <person name="Ohm R.A."/>
            <person name="Pangilinan J."/>
            <person name="Pereira M.F."/>
            <person name="Perotto S."/>
            <person name="Peter M."/>
            <person name="Pfister S."/>
            <person name="Riley R."/>
            <person name="Sitrit Y."/>
            <person name="Stielow J.B."/>
            <person name="Szollosi G."/>
            <person name="Zifcakova L."/>
            <person name="Stursova M."/>
            <person name="Spatafora J.W."/>
            <person name="Tedersoo L."/>
            <person name="Vaario L.M."/>
            <person name="Yamada A."/>
            <person name="Yan M."/>
            <person name="Wang P."/>
            <person name="Xu J."/>
            <person name="Bruns T."/>
            <person name="Baldrian P."/>
            <person name="Vilgalys R."/>
            <person name="Dunand C."/>
            <person name="Henrissat B."/>
            <person name="Grigoriev I.V."/>
            <person name="Hibbett D."/>
            <person name="Nagy L.G."/>
            <person name="Martin F.M."/>
        </authorList>
    </citation>
    <scope>NUCLEOTIDE SEQUENCE</scope>
    <source>
        <strain evidence="1">P2</strain>
    </source>
</reference>
<sequence length="149" mass="17135">MLDSQRLIAGIGLGLPTWNQITEVKQEHTRFPDLFLLGLECYHQRSSFGDFERAHPFILNANKRHFRQSTEPNGGSKNDTVDDGSMVLLSVTPIIIVTGWCIICLSQLPSEWSRREWTSQITHLYMDLRDLAERNRSYCVYLHSSPLEA</sequence>
<proteinExistence type="predicted"/>
<protein>
    <submittedName>
        <fullName evidence="1">Uncharacterized protein</fullName>
    </submittedName>
</protein>
<accession>A0ACB6ZEJ1</accession>
<gene>
    <name evidence="1" type="ORF">BDM02DRAFT_3116793</name>
</gene>
<evidence type="ECO:0000313" key="2">
    <source>
        <dbReference type="Proteomes" id="UP000886501"/>
    </source>
</evidence>
<reference evidence="1" key="1">
    <citation type="submission" date="2019-10" db="EMBL/GenBank/DDBJ databases">
        <authorList>
            <consortium name="DOE Joint Genome Institute"/>
            <person name="Kuo A."/>
            <person name="Miyauchi S."/>
            <person name="Kiss E."/>
            <person name="Drula E."/>
            <person name="Kohler A."/>
            <person name="Sanchez-Garcia M."/>
            <person name="Andreopoulos B."/>
            <person name="Barry K.W."/>
            <person name="Bonito G."/>
            <person name="Buee M."/>
            <person name="Carver A."/>
            <person name="Chen C."/>
            <person name="Cichocki N."/>
            <person name="Clum A."/>
            <person name="Culley D."/>
            <person name="Crous P.W."/>
            <person name="Fauchery L."/>
            <person name="Girlanda M."/>
            <person name="Hayes R."/>
            <person name="Keri Z."/>
            <person name="Labutti K."/>
            <person name="Lipzen A."/>
            <person name="Lombard V."/>
            <person name="Magnuson J."/>
            <person name="Maillard F."/>
            <person name="Morin E."/>
            <person name="Murat C."/>
            <person name="Nolan M."/>
            <person name="Ohm R."/>
            <person name="Pangilinan J."/>
            <person name="Pereira M."/>
            <person name="Perotto S."/>
            <person name="Peter M."/>
            <person name="Riley R."/>
            <person name="Sitrit Y."/>
            <person name="Stielow B."/>
            <person name="Szollosi G."/>
            <person name="Zifcakova L."/>
            <person name="Stursova M."/>
            <person name="Spatafora J.W."/>
            <person name="Tedersoo L."/>
            <person name="Vaario L.-M."/>
            <person name="Yamada A."/>
            <person name="Yan M."/>
            <person name="Wang P."/>
            <person name="Xu J."/>
            <person name="Bruns T."/>
            <person name="Baldrian P."/>
            <person name="Vilgalys R."/>
            <person name="Henrissat B."/>
            <person name="Grigoriev I.V."/>
            <person name="Hibbett D."/>
            <person name="Nagy L.G."/>
            <person name="Martin F.M."/>
        </authorList>
    </citation>
    <scope>NUCLEOTIDE SEQUENCE</scope>
    <source>
        <strain evidence="1">P2</strain>
    </source>
</reference>
<name>A0ACB6ZEJ1_THEGA</name>
<dbReference type="Proteomes" id="UP000886501">
    <property type="component" value="Unassembled WGS sequence"/>
</dbReference>
<comment type="caution">
    <text evidence="1">The sequence shown here is derived from an EMBL/GenBank/DDBJ whole genome shotgun (WGS) entry which is preliminary data.</text>
</comment>
<organism evidence="1 2">
    <name type="scientific">Thelephora ganbajun</name>
    <name type="common">Ganba fungus</name>
    <dbReference type="NCBI Taxonomy" id="370292"/>
    <lineage>
        <taxon>Eukaryota</taxon>
        <taxon>Fungi</taxon>
        <taxon>Dikarya</taxon>
        <taxon>Basidiomycota</taxon>
        <taxon>Agaricomycotina</taxon>
        <taxon>Agaricomycetes</taxon>
        <taxon>Thelephorales</taxon>
        <taxon>Thelephoraceae</taxon>
        <taxon>Thelephora</taxon>
    </lineage>
</organism>
<keyword evidence="2" id="KW-1185">Reference proteome</keyword>
<dbReference type="EMBL" id="MU118030">
    <property type="protein sequence ID" value="KAF9647581.1"/>
    <property type="molecule type" value="Genomic_DNA"/>
</dbReference>